<reference evidence="2" key="1">
    <citation type="journal article" date="2015" name="J. Biotechnol.">
        <title>Complete genome sequence of Haloferax gibbonsii strain ARA6, a potential producer of polyhydroxyalkanoates and halocins isolated from Araruama, Rio de Janeiro, Brasil.</title>
        <authorList>
            <person name="Pinto L.H."/>
            <person name="D'Alincourt Carvalho-Assef A.P."/>
            <person name="Vieira R.P."/>
            <person name="Clementino M.M."/>
            <person name="Albano R.M."/>
        </authorList>
    </citation>
    <scope>NUCLEOTIDE SEQUENCE [LARGE SCALE GENOMIC DNA]</scope>
    <source>
        <strain evidence="2">ARA6</strain>
    </source>
</reference>
<dbReference type="PATRIC" id="fig|35746.4.peg.2456"/>
<dbReference type="EMBL" id="CP011947">
    <property type="protein sequence ID" value="AKU08295.1"/>
    <property type="molecule type" value="Genomic_DNA"/>
</dbReference>
<evidence type="ECO:0000313" key="1">
    <source>
        <dbReference type="EMBL" id="AKU08295.1"/>
    </source>
</evidence>
<name>A0A0K1IVF8_HALGI</name>
<protein>
    <submittedName>
        <fullName evidence="1">Uncharacterized protein</fullName>
    </submittedName>
</protein>
<gene>
    <name evidence="1" type="ORF">ABY42_11350</name>
</gene>
<proteinExistence type="predicted"/>
<sequence>MALLFLGLSEDRDGWDVLGKIADGEIIEDPTGELEATVKGAYDLDDEERLREAFNNHYINAVPLAEDEE</sequence>
<evidence type="ECO:0000313" key="2">
    <source>
        <dbReference type="Proteomes" id="UP000066124"/>
    </source>
</evidence>
<dbReference type="RefSeq" id="WP_050459536.1">
    <property type="nucleotide sequence ID" value="NZ_CP011947.1"/>
</dbReference>
<accession>A0A0K1IVF8</accession>
<dbReference type="AlphaFoldDB" id="A0A0K1IVF8"/>
<dbReference type="GeneID" id="25246558"/>
<organism evidence="1 2">
    <name type="scientific">Haloferax gibbonsii</name>
    <dbReference type="NCBI Taxonomy" id="35746"/>
    <lineage>
        <taxon>Archaea</taxon>
        <taxon>Methanobacteriati</taxon>
        <taxon>Methanobacteriota</taxon>
        <taxon>Stenosarchaea group</taxon>
        <taxon>Halobacteria</taxon>
        <taxon>Halobacteriales</taxon>
        <taxon>Haloferacaceae</taxon>
        <taxon>Haloferax</taxon>
    </lineage>
</organism>
<dbReference type="Proteomes" id="UP000066124">
    <property type="component" value="Chromosome"/>
</dbReference>
<dbReference type="KEGG" id="hgi:ABY42_11350"/>